<keyword evidence="3" id="KW-1185">Reference proteome</keyword>
<organism evidence="2 3">
    <name type="scientific">Staphylococcus shinii</name>
    <dbReference type="NCBI Taxonomy" id="2912228"/>
    <lineage>
        <taxon>Bacteria</taxon>
        <taxon>Bacillati</taxon>
        <taxon>Bacillota</taxon>
        <taxon>Bacilli</taxon>
        <taxon>Bacillales</taxon>
        <taxon>Staphylococcaceae</taxon>
        <taxon>Staphylococcus</taxon>
    </lineage>
</organism>
<dbReference type="Gene3D" id="3.30.420.40">
    <property type="match status" value="2"/>
</dbReference>
<dbReference type="PANTHER" id="PTHR18964">
    <property type="entry name" value="ROK (REPRESSOR, ORF, KINASE) FAMILY"/>
    <property type="match status" value="1"/>
</dbReference>
<comment type="caution">
    <text evidence="2">The sequence shown here is derived from an EMBL/GenBank/DDBJ whole genome shotgun (WGS) entry which is preliminary data.</text>
</comment>
<dbReference type="InterPro" id="IPR043129">
    <property type="entry name" value="ATPase_NBD"/>
</dbReference>
<gene>
    <name evidence="2" type="ORF">BU112_03400</name>
</gene>
<dbReference type="PANTHER" id="PTHR18964:SF149">
    <property type="entry name" value="BIFUNCTIONAL UDP-N-ACETYLGLUCOSAMINE 2-EPIMERASE_N-ACETYLMANNOSAMINE KINASE"/>
    <property type="match status" value="1"/>
</dbReference>
<accession>A0A418IHH9</accession>
<dbReference type="Pfam" id="PF00480">
    <property type="entry name" value="ROK"/>
    <property type="match status" value="1"/>
</dbReference>
<proteinExistence type="inferred from homology"/>
<evidence type="ECO:0000256" key="1">
    <source>
        <dbReference type="ARBA" id="ARBA00006479"/>
    </source>
</evidence>
<evidence type="ECO:0000313" key="2">
    <source>
        <dbReference type="EMBL" id="RIN02137.1"/>
    </source>
</evidence>
<reference evidence="2 3" key="1">
    <citation type="journal article" date="2016" name="Front. Microbiol.">
        <title>Comprehensive Phylogenetic Analysis of Bovine Non-aureus Staphylococci Species Based on Whole-Genome Sequencing.</title>
        <authorList>
            <person name="Naushad S."/>
            <person name="Barkema H.W."/>
            <person name="Luby C."/>
            <person name="Condas L.A."/>
            <person name="Nobrega D.B."/>
            <person name="Carson D.A."/>
            <person name="De Buck J."/>
        </authorList>
    </citation>
    <scope>NUCLEOTIDE SEQUENCE [LARGE SCALE GENOMIC DNA]</scope>
    <source>
        <strain evidence="2 3">SNUC 4554</strain>
    </source>
</reference>
<comment type="similarity">
    <text evidence="1">Belongs to the ROK (NagC/XylR) family.</text>
</comment>
<dbReference type="Proteomes" id="UP000286317">
    <property type="component" value="Unassembled WGS sequence"/>
</dbReference>
<dbReference type="EMBL" id="QXUF01000015">
    <property type="protein sequence ID" value="RIN02137.1"/>
    <property type="molecule type" value="Genomic_DNA"/>
</dbReference>
<dbReference type="SUPFAM" id="SSF53067">
    <property type="entry name" value="Actin-like ATPase domain"/>
    <property type="match status" value="1"/>
</dbReference>
<dbReference type="RefSeq" id="WP_119584884.1">
    <property type="nucleotide sequence ID" value="NZ_JAWVBH010000001.1"/>
</dbReference>
<name>A0A418IHH9_9STAP</name>
<evidence type="ECO:0000313" key="3">
    <source>
        <dbReference type="Proteomes" id="UP000286317"/>
    </source>
</evidence>
<sequence>MLKICADIGGTKTIVGLINEELEIIESHKFETYINNPEQQFTEIINIAKNYLESVEHVNDTILNIAMPGPCDYTQGVFLNPPNLQKYNGFNAGEFITEHSSFKPYFVNDTDAAILAEQRYVSSMTEDFIYLTISTGVGMAYMRNGTLVSGSDGNFGEIGHTIIKDNSDYQCPVCKQYGCVENEISGLAISRKAGLLLNKEVSTREAIEMYNAGKNKQIIQMIEEVIYLTQKLCTNLYSIFNVYNIVLGGGVTQSTLPYKTRIEAYAQKHHLIQNREIVVRISNLDANVLTGLYYVNKNK</sequence>
<protein>
    <submittedName>
        <fullName evidence="2">ROK family protein</fullName>
    </submittedName>
</protein>
<dbReference type="OrthoDB" id="9795247at2"/>
<dbReference type="AlphaFoldDB" id="A0A418IHH9"/>
<dbReference type="InterPro" id="IPR000600">
    <property type="entry name" value="ROK"/>
</dbReference>